<dbReference type="InterPro" id="IPR011006">
    <property type="entry name" value="CheY-like_superfamily"/>
</dbReference>
<gene>
    <name evidence="4" type="ORF">OG2516_01716</name>
</gene>
<organism evidence="4 5">
    <name type="scientific">Oceanicola granulosus (strain ATCC BAA-861 / DSM 15982 / KCTC 12143 / HTCC2516)</name>
    <dbReference type="NCBI Taxonomy" id="314256"/>
    <lineage>
        <taxon>Bacteria</taxon>
        <taxon>Pseudomonadati</taxon>
        <taxon>Pseudomonadota</taxon>
        <taxon>Alphaproteobacteria</taxon>
        <taxon>Rhodobacterales</taxon>
        <taxon>Roseobacteraceae</taxon>
        <taxon>Oceanicola</taxon>
    </lineage>
</organism>
<feature type="modified residue" description="4-aspartylphosphate" evidence="2">
    <location>
        <position position="63"/>
    </location>
</feature>
<dbReference type="SUPFAM" id="SSF52172">
    <property type="entry name" value="CheY-like"/>
    <property type="match status" value="1"/>
</dbReference>
<evidence type="ECO:0000256" key="2">
    <source>
        <dbReference type="PROSITE-ProRule" id="PRU00169"/>
    </source>
</evidence>
<dbReference type="Proteomes" id="UP000003635">
    <property type="component" value="Unassembled WGS sequence"/>
</dbReference>
<dbReference type="STRING" id="314256.OG2516_01716"/>
<dbReference type="PANTHER" id="PTHR44591:SF24">
    <property type="entry name" value="PROTEIN-GLUTAMATE METHYLESTERASE_PROTEIN-GLUTAMINE GLUTAMINASE 1"/>
    <property type="match status" value="1"/>
</dbReference>
<keyword evidence="5" id="KW-1185">Reference proteome</keyword>
<proteinExistence type="predicted"/>
<dbReference type="RefSeq" id="WP_007253875.1">
    <property type="nucleotide sequence ID" value="NZ_CH724107.1"/>
</dbReference>
<dbReference type="AlphaFoldDB" id="Q2CFU6"/>
<keyword evidence="1 2" id="KW-0597">Phosphoprotein</keyword>
<evidence type="ECO:0000313" key="5">
    <source>
        <dbReference type="Proteomes" id="UP000003635"/>
    </source>
</evidence>
<evidence type="ECO:0000313" key="4">
    <source>
        <dbReference type="EMBL" id="EAR51596.1"/>
    </source>
</evidence>
<evidence type="ECO:0000259" key="3">
    <source>
        <dbReference type="PROSITE" id="PS50110"/>
    </source>
</evidence>
<dbReference type="eggNOG" id="COG0784">
    <property type="taxonomic scope" value="Bacteria"/>
</dbReference>
<dbReference type="PANTHER" id="PTHR44591">
    <property type="entry name" value="STRESS RESPONSE REGULATOR PROTEIN 1"/>
    <property type="match status" value="1"/>
</dbReference>
<dbReference type="EMBL" id="AAOT01000011">
    <property type="protein sequence ID" value="EAR51596.1"/>
    <property type="molecule type" value="Genomic_DNA"/>
</dbReference>
<evidence type="ECO:0000256" key="1">
    <source>
        <dbReference type="ARBA" id="ARBA00022553"/>
    </source>
</evidence>
<dbReference type="InterPro" id="IPR050595">
    <property type="entry name" value="Bact_response_regulator"/>
</dbReference>
<dbReference type="InterPro" id="IPR001789">
    <property type="entry name" value="Sig_transdc_resp-reg_receiver"/>
</dbReference>
<protein>
    <submittedName>
        <fullName evidence="4">Two-component system regulatory protein</fullName>
    </submittedName>
</protein>
<reference evidence="4 5" key="1">
    <citation type="journal article" date="2010" name="J. Bacteriol.">
        <title>Genome sequences of Oceanicola granulosus HTCC2516(T) and Oceanicola batsensis HTCC2597(TDelta).</title>
        <authorList>
            <person name="Thrash J.C."/>
            <person name="Cho J.C."/>
            <person name="Vergin K.L."/>
            <person name="Giovannoni S.J."/>
        </authorList>
    </citation>
    <scope>NUCLEOTIDE SEQUENCE [LARGE SCALE GENOMIC DNA]</scope>
    <source>
        <strain evidence="5">ATCC BAA-861 / DSM 15982 / KCTC 12143 / HTCC2516</strain>
    </source>
</reference>
<sequence>MTQYDDYDGLNLILVEDETLVSMDLEATLEEYGHRVIGVASHVERALEHIAGAGRALDAVLLDLTLAGQSARPVAERLERQGVPYVMVTGLDEAQVRQQGFSGRYVPKPYHPEAVREALSSVAADLGRARRVRQAPSPVAPLAVTSPYCASSSCVSR</sequence>
<dbReference type="GO" id="GO:0000160">
    <property type="term" value="P:phosphorelay signal transduction system"/>
    <property type="evidence" value="ECO:0007669"/>
    <property type="project" value="InterPro"/>
</dbReference>
<dbReference type="Gene3D" id="3.40.50.2300">
    <property type="match status" value="1"/>
</dbReference>
<dbReference type="HOGENOM" id="CLU_000445_69_11_5"/>
<name>Q2CFU6_OCEGH</name>
<accession>Q2CFU6</accession>
<feature type="domain" description="Response regulatory" evidence="3">
    <location>
        <begin position="11"/>
        <end position="123"/>
    </location>
</feature>
<dbReference type="SMART" id="SM00448">
    <property type="entry name" value="REC"/>
    <property type="match status" value="1"/>
</dbReference>
<comment type="caution">
    <text evidence="4">The sequence shown here is derived from an EMBL/GenBank/DDBJ whole genome shotgun (WGS) entry which is preliminary data.</text>
</comment>
<dbReference type="Pfam" id="PF00072">
    <property type="entry name" value="Response_reg"/>
    <property type="match status" value="1"/>
</dbReference>
<dbReference type="PROSITE" id="PS50110">
    <property type="entry name" value="RESPONSE_REGULATORY"/>
    <property type="match status" value="1"/>
</dbReference>